<evidence type="ECO:0000256" key="1">
    <source>
        <dbReference type="SAM" id="MobiDB-lite"/>
    </source>
</evidence>
<sequence length="237" mass="26179">MYDASPLRDSDKAWDSLQPILSYKSRNALTRAARGSDGRVVVLKVLAIGEEGKAHLEILDMLARGPYSLITANHTLPLLELIVLDDITFGVFPKVGYSCSEMYGGWAKSSVRDVLEMIIQCLEDVFKDNFVIQWLPETLRAERELTASRPRVYMIGFDLAVSFPEDSPPEEHSTIPAVDKVLESLTDPDPATRPTAYEAMTALLKAVSEVPPVSLLIEPHLEPRRLEPEPGPGPATP</sequence>
<dbReference type="AlphaFoldDB" id="A0A5K1K7Z2"/>
<name>A0A5K1K7Z2_9APHY</name>
<reference evidence="2" key="1">
    <citation type="submission" date="2019-10" db="EMBL/GenBank/DDBJ databases">
        <authorList>
            <person name="Nor Muhammad N."/>
        </authorList>
    </citation>
    <scope>NUCLEOTIDE SEQUENCE</scope>
</reference>
<feature type="region of interest" description="Disordered" evidence="1">
    <location>
        <begin position="218"/>
        <end position="237"/>
    </location>
</feature>
<dbReference type="EMBL" id="LR730143">
    <property type="protein sequence ID" value="VWP02356.1"/>
    <property type="molecule type" value="Genomic_DNA"/>
</dbReference>
<organism evidence="2">
    <name type="scientific">Ganoderma boninense</name>
    <dbReference type="NCBI Taxonomy" id="34458"/>
    <lineage>
        <taxon>Eukaryota</taxon>
        <taxon>Fungi</taxon>
        <taxon>Dikarya</taxon>
        <taxon>Basidiomycota</taxon>
        <taxon>Agaricomycotina</taxon>
        <taxon>Agaricomycetes</taxon>
        <taxon>Polyporales</taxon>
        <taxon>Polyporaceae</taxon>
        <taxon>Ganoderma</taxon>
    </lineage>
</organism>
<accession>A0A5K1K7Z2</accession>
<feature type="compositionally biased region" description="Basic and acidic residues" evidence="1">
    <location>
        <begin position="219"/>
        <end position="228"/>
    </location>
</feature>
<evidence type="ECO:0000313" key="2">
    <source>
        <dbReference type="EMBL" id="VWP02356.1"/>
    </source>
</evidence>
<proteinExistence type="predicted"/>
<protein>
    <submittedName>
        <fullName evidence="2">N/A</fullName>
    </submittedName>
</protein>
<gene>
    <name evidence="2" type="primary">I1R980</name>
</gene>